<dbReference type="AlphaFoldDB" id="A0AAE1L0X4"/>
<protein>
    <submittedName>
        <fullName evidence="1">Uncharacterized protein</fullName>
    </submittedName>
</protein>
<keyword evidence="2" id="KW-1185">Reference proteome</keyword>
<proteinExistence type="predicted"/>
<dbReference type="EMBL" id="JAWQEG010000259">
    <property type="protein sequence ID" value="KAK3892431.1"/>
    <property type="molecule type" value="Genomic_DNA"/>
</dbReference>
<gene>
    <name evidence="1" type="ORF">Pcinc_003664</name>
</gene>
<organism evidence="1 2">
    <name type="scientific">Petrolisthes cinctipes</name>
    <name type="common">Flat porcelain crab</name>
    <dbReference type="NCBI Taxonomy" id="88211"/>
    <lineage>
        <taxon>Eukaryota</taxon>
        <taxon>Metazoa</taxon>
        <taxon>Ecdysozoa</taxon>
        <taxon>Arthropoda</taxon>
        <taxon>Crustacea</taxon>
        <taxon>Multicrustacea</taxon>
        <taxon>Malacostraca</taxon>
        <taxon>Eumalacostraca</taxon>
        <taxon>Eucarida</taxon>
        <taxon>Decapoda</taxon>
        <taxon>Pleocyemata</taxon>
        <taxon>Anomura</taxon>
        <taxon>Galatheoidea</taxon>
        <taxon>Porcellanidae</taxon>
        <taxon>Petrolisthes</taxon>
    </lineage>
</organism>
<reference evidence="1" key="1">
    <citation type="submission" date="2023-10" db="EMBL/GenBank/DDBJ databases">
        <title>Genome assemblies of two species of porcelain crab, Petrolisthes cinctipes and Petrolisthes manimaculis (Anomura: Porcellanidae).</title>
        <authorList>
            <person name="Angst P."/>
        </authorList>
    </citation>
    <scope>NUCLEOTIDE SEQUENCE</scope>
    <source>
        <strain evidence="1">PB745_01</strain>
        <tissue evidence="1">Gill</tissue>
    </source>
</reference>
<accession>A0AAE1L0X4</accession>
<dbReference type="Proteomes" id="UP001286313">
    <property type="component" value="Unassembled WGS sequence"/>
</dbReference>
<evidence type="ECO:0000313" key="2">
    <source>
        <dbReference type="Proteomes" id="UP001286313"/>
    </source>
</evidence>
<evidence type="ECO:0000313" key="1">
    <source>
        <dbReference type="EMBL" id="KAK3892431.1"/>
    </source>
</evidence>
<comment type="caution">
    <text evidence="1">The sequence shown here is derived from an EMBL/GenBank/DDBJ whole genome shotgun (WGS) entry which is preliminary data.</text>
</comment>
<sequence length="164" mass="19114">MQNKAYRIITGVLKPTPLLVLYRITGIPPPYIRRKTIKKVEGHKQLNDPRHSLFGHQEVRERLMSRKSFTTVEATDPSQAASHRRECWQEYDNGQHNEALPDLEEKLPPSSNLKRKERATLNEARAKVGKTKDNLHKWELDTNLRQWNISFRSAVWVLIAPTKI</sequence>
<name>A0AAE1L0X4_PETCI</name>